<sequence length="113" mass="12676">MTGRRAPRHLPSLSKLPLSGTTGRKVLRFLNLLRPRRHNNLLKGGMIGKSRRPRHLNLSKLPNPPYPNRLRAGTIGNSRPRLPSPPRLPSLLLLNSLKDGMTGNSRPRLPSQF</sequence>
<dbReference type="VEuPathDB" id="FungiDB:A1O9_11348"/>
<name>A0A072NY06_9EURO</name>
<gene>
    <name evidence="2" type="ORF">A1O9_11348</name>
</gene>
<keyword evidence="3" id="KW-1185">Reference proteome</keyword>
<dbReference type="RefSeq" id="XP_013255096.1">
    <property type="nucleotide sequence ID" value="XM_013399642.1"/>
</dbReference>
<evidence type="ECO:0000313" key="2">
    <source>
        <dbReference type="EMBL" id="KEF52506.1"/>
    </source>
</evidence>
<evidence type="ECO:0000256" key="1">
    <source>
        <dbReference type="SAM" id="MobiDB-lite"/>
    </source>
</evidence>
<reference evidence="2 3" key="1">
    <citation type="submission" date="2013-03" db="EMBL/GenBank/DDBJ databases">
        <title>The Genome Sequence of Exophiala aquamarina CBS 119918.</title>
        <authorList>
            <consortium name="The Broad Institute Genomics Platform"/>
            <person name="Cuomo C."/>
            <person name="de Hoog S."/>
            <person name="Gorbushina A."/>
            <person name="Walker B."/>
            <person name="Young S.K."/>
            <person name="Zeng Q."/>
            <person name="Gargeya S."/>
            <person name="Fitzgerald M."/>
            <person name="Haas B."/>
            <person name="Abouelleil A."/>
            <person name="Allen A.W."/>
            <person name="Alvarado L."/>
            <person name="Arachchi H.M."/>
            <person name="Berlin A.M."/>
            <person name="Chapman S.B."/>
            <person name="Gainer-Dewar J."/>
            <person name="Goldberg J."/>
            <person name="Griggs A."/>
            <person name="Gujja S."/>
            <person name="Hansen M."/>
            <person name="Howarth C."/>
            <person name="Imamovic A."/>
            <person name="Ireland A."/>
            <person name="Larimer J."/>
            <person name="McCowan C."/>
            <person name="Murphy C."/>
            <person name="Pearson M."/>
            <person name="Poon T.W."/>
            <person name="Priest M."/>
            <person name="Roberts A."/>
            <person name="Saif S."/>
            <person name="Shea T."/>
            <person name="Sisk P."/>
            <person name="Sykes S."/>
            <person name="Wortman J."/>
            <person name="Nusbaum C."/>
            <person name="Birren B."/>
        </authorList>
    </citation>
    <scope>NUCLEOTIDE SEQUENCE [LARGE SCALE GENOMIC DNA]</scope>
    <source>
        <strain evidence="2 3">CBS 119918</strain>
    </source>
</reference>
<evidence type="ECO:0000313" key="3">
    <source>
        <dbReference type="Proteomes" id="UP000027920"/>
    </source>
</evidence>
<proteinExistence type="predicted"/>
<comment type="caution">
    <text evidence="2">The sequence shown here is derived from an EMBL/GenBank/DDBJ whole genome shotgun (WGS) entry which is preliminary data.</text>
</comment>
<protein>
    <submittedName>
        <fullName evidence="2">Uncharacterized protein</fullName>
    </submittedName>
</protein>
<accession>A0A072NY06</accession>
<dbReference type="EMBL" id="AMGV01000017">
    <property type="protein sequence ID" value="KEF52506.1"/>
    <property type="molecule type" value="Genomic_DNA"/>
</dbReference>
<feature type="region of interest" description="Disordered" evidence="1">
    <location>
        <begin position="41"/>
        <end position="113"/>
    </location>
</feature>
<dbReference type="AlphaFoldDB" id="A0A072NY06"/>
<dbReference type="Proteomes" id="UP000027920">
    <property type="component" value="Unassembled WGS sequence"/>
</dbReference>
<organism evidence="2 3">
    <name type="scientific">Exophiala aquamarina CBS 119918</name>
    <dbReference type="NCBI Taxonomy" id="1182545"/>
    <lineage>
        <taxon>Eukaryota</taxon>
        <taxon>Fungi</taxon>
        <taxon>Dikarya</taxon>
        <taxon>Ascomycota</taxon>
        <taxon>Pezizomycotina</taxon>
        <taxon>Eurotiomycetes</taxon>
        <taxon>Chaetothyriomycetidae</taxon>
        <taxon>Chaetothyriales</taxon>
        <taxon>Herpotrichiellaceae</taxon>
        <taxon>Exophiala</taxon>
    </lineage>
</organism>
<dbReference type="HOGENOM" id="CLU_2133521_0_0_1"/>
<dbReference type="GeneID" id="25286247"/>